<evidence type="ECO:0000313" key="1">
    <source>
        <dbReference type="EMBL" id="PKI57083.1"/>
    </source>
</evidence>
<sequence>MWFVSGSKSCLNVSKAISNRSMVAFPSMVELANPMYCPGTITNACLSLGREPITWKILIIKEVLNKRDFCSFPRLKPAIIRSPLGPVRELVVPRRVCGYLKGLVADHRGIKVSVSELNDLELNVEYATYMYINMYIHRKDECCLEL</sequence>
<organism evidence="1 2">
    <name type="scientific">Punica granatum</name>
    <name type="common">Pomegranate</name>
    <dbReference type="NCBI Taxonomy" id="22663"/>
    <lineage>
        <taxon>Eukaryota</taxon>
        <taxon>Viridiplantae</taxon>
        <taxon>Streptophyta</taxon>
        <taxon>Embryophyta</taxon>
        <taxon>Tracheophyta</taxon>
        <taxon>Spermatophyta</taxon>
        <taxon>Magnoliopsida</taxon>
        <taxon>eudicotyledons</taxon>
        <taxon>Gunneridae</taxon>
        <taxon>Pentapetalae</taxon>
        <taxon>rosids</taxon>
        <taxon>malvids</taxon>
        <taxon>Myrtales</taxon>
        <taxon>Lythraceae</taxon>
        <taxon>Punica</taxon>
    </lineage>
</organism>
<reference evidence="1 2" key="1">
    <citation type="submission" date="2017-11" db="EMBL/GenBank/DDBJ databases">
        <title>De-novo sequencing of pomegranate (Punica granatum L.) genome.</title>
        <authorList>
            <person name="Akparov Z."/>
            <person name="Amiraslanov A."/>
            <person name="Hajiyeva S."/>
            <person name="Abbasov M."/>
            <person name="Kaur K."/>
            <person name="Hamwieh A."/>
            <person name="Solovyev V."/>
            <person name="Salamov A."/>
            <person name="Braich B."/>
            <person name="Kosarev P."/>
            <person name="Mahmoud A."/>
            <person name="Hajiyev E."/>
            <person name="Babayeva S."/>
            <person name="Izzatullayeva V."/>
            <person name="Mammadov A."/>
            <person name="Mammadov A."/>
            <person name="Sharifova S."/>
            <person name="Ojaghi J."/>
            <person name="Eynullazada K."/>
            <person name="Bayramov B."/>
            <person name="Abdulazimova A."/>
            <person name="Shahmuradov I."/>
        </authorList>
    </citation>
    <scope>NUCLEOTIDE SEQUENCE [LARGE SCALE GENOMIC DNA]</scope>
    <source>
        <strain evidence="2">cv. AG2017</strain>
        <tissue evidence="1">Leaf</tissue>
    </source>
</reference>
<comment type="caution">
    <text evidence="1">The sequence shown here is derived from an EMBL/GenBank/DDBJ whole genome shotgun (WGS) entry which is preliminary data.</text>
</comment>
<dbReference type="Proteomes" id="UP000233551">
    <property type="component" value="Unassembled WGS sequence"/>
</dbReference>
<gene>
    <name evidence="1" type="ORF">CRG98_022587</name>
</gene>
<keyword evidence="2" id="KW-1185">Reference proteome</keyword>
<proteinExistence type="predicted"/>
<dbReference type="EMBL" id="PGOL01001537">
    <property type="protein sequence ID" value="PKI57083.1"/>
    <property type="molecule type" value="Genomic_DNA"/>
</dbReference>
<evidence type="ECO:0000313" key="2">
    <source>
        <dbReference type="Proteomes" id="UP000233551"/>
    </source>
</evidence>
<name>A0A2I0JMC6_PUNGR</name>
<accession>A0A2I0JMC6</accession>
<dbReference type="AlphaFoldDB" id="A0A2I0JMC6"/>
<protein>
    <submittedName>
        <fullName evidence="1">Uncharacterized protein</fullName>
    </submittedName>
</protein>